<reference evidence="3" key="1">
    <citation type="submission" date="2018-06" db="EMBL/GenBank/DDBJ databases">
        <title>Aestuariibacter litoralis strain KCTC 52945T.</title>
        <authorList>
            <person name="Li X."/>
            <person name="Salam N."/>
            <person name="Li J.-L."/>
            <person name="Chen Y.-M."/>
            <person name="Yang Z.-W."/>
            <person name="Zhang L.-Y."/>
            <person name="Han M.-X."/>
            <person name="Xiao M."/>
            <person name="Li W.-J."/>
        </authorList>
    </citation>
    <scope>NUCLEOTIDE SEQUENCE [LARGE SCALE GENOMIC DNA]</scope>
    <source>
        <strain evidence="3">KCTC 52945</strain>
    </source>
</reference>
<comment type="caution">
    <text evidence="2">The sequence shown here is derived from an EMBL/GenBank/DDBJ whole genome shotgun (WGS) entry which is preliminary data.</text>
</comment>
<dbReference type="Pfam" id="PF07238">
    <property type="entry name" value="PilZ"/>
    <property type="match status" value="1"/>
</dbReference>
<gene>
    <name evidence="2" type="ORF">DK847_20165</name>
</gene>
<dbReference type="EMBL" id="QKVK01000018">
    <property type="protein sequence ID" value="PZF75051.1"/>
    <property type="molecule type" value="Genomic_DNA"/>
</dbReference>
<accession>A0A2W2AIE0</accession>
<protein>
    <recommendedName>
        <fullName evidence="1">PilZ domain-containing protein</fullName>
    </recommendedName>
</protein>
<dbReference type="RefSeq" id="WP_111200348.1">
    <property type="nucleotide sequence ID" value="NZ_QKVK01000018.1"/>
</dbReference>
<feature type="domain" description="PilZ" evidence="1">
    <location>
        <begin position="115"/>
        <end position="192"/>
    </location>
</feature>
<dbReference type="GO" id="GO:0035438">
    <property type="term" value="F:cyclic-di-GMP binding"/>
    <property type="evidence" value="ECO:0007669"/>
    <property type="project" value="InterPro"/>
</dbReference>
<sequence length="198" mass="21707">MTHFGKRLASAAQSATLMPQSLPARLLLPGGAERSCDVTAIDPDSALFLCSETVPEGTPLTALIEEIGRVDGIVGETAEGGFWVNFDFIPGRQPRFVRHLRWLVRRERGLAAAERRHTRYEPRSSAARFTLPGGRDQPCEVIDISLSGAGLRCRIKPSIGSPVTLGRMKGRVVRHFAEGFAIEFLTPLERSDLDSALR</sequence>
<evidence type="ECO:0000259" key="1">
    <source>
        <dbReference type="Pfam" id="PF07238"/>
    </source>
</evidence>
<keyword evidence="3" id="KW-1185">Reference proteome</keyword>
<organism evidence="2 3">
    <name type="scientific">Aestuariivirga litoralis</name>
    <dbReference type="NCBI Taxonomy" id="2650924"/>
    <lineage>
        <taxon>Bacteria</taxon>
        <taxon>Pseudomonadati</taxon>
        <taxon>Pseudomonadota</taxon>
        <taxon>Alphaproteobacteria</taxon>
        <taxon>Hyphomicrobiales</taxon>
        <taxon>Aestuariivirgaceae</taxon>
        <taxon>Aestuariivirga</taxon>
    </lineage>
</organism>
<dbReference type="AlphaFoldDB" id="A0A2W2AIE0"/>
<evidence type="ECO:0000313" key="3">
    <source>
        <dbReference type="Proteomes" id="UP000248795"/>
    </source>
</evidence>
<dbReference type="Proteomes" id="UP000248795">
    <property type="component" value="Unassembled WGS sequence"/>
</dbReference>
<evidence type="ECO:0000313" key="2">
    <source>
        <dbReference type="EMBL" id="PZF75051.1"/>
    </source>
</evidence>
<dbReference type="SUPFAM" id="SSF141371">
    <property type="entry name" value="PilZ domain-like"/>
    <property type="match status" value="1"/>
</dbReference>
<dbReference type="InterPro" id="IPR009875">
    <property type="entry name" value="PilZ_domain"/>
</dbReference>
<name>A0A2W2AIE0_9HYPH</name>
<proteinExistence type="predicted"/>